<gene>
    <name evidence="1" type="ORF">SAMN05421630_102158</name>
</gene>
<dbReference type="Proteomes" id="UP000199494">
    <property type="component" value="Unassembled WGS sequence"/>
</dbReference>
<dbReference type="EMBL" id="FMZE01000002">
    <property type="protein sequence ID" value="SDC45097.1"/>
    <property type="molecule type" value="Genomic_DNA"/>
</dbReference>
<protein>
    <submittedName>
        <fullName evidence="1">Uncharacterized protein</fullName>
    </submittedName>
</protein>
<evidence type="ECO:0000313" key="2">
    <source>
        <dbReference type="Proteomes" id="UP000199494"/>
    </source>
</evidence>
<keyword evidence="2" id="KW-1185">Reference proteome</keyword>
<dbReference type="RefSeq" id="WP_091799416.1">
    <property type="nucleotide sequence ID" value="NZ_CP016353.1"/>
</dbReference>
<reference evidence="1 2" key="1">
    <citation type="submission" date="2016-10" db="EMBL/GenBank/DDBJ databases">
        <authorList>
            <person name="de Groot N.N."/>
        </authorList>
    </citation>
    <scope>NUCLEOTIDE SEQUENCE [LARGE SCALE GENOMIC DNA]</scope>
    <source>
        <strain evidence="1 2">CGMCC 4.5506</strain>
    </source>
</reference>
<dbReference type="KEGG" id="pmad:BAY61_05755"/>
<accession>A0A222VLD2</accession>
<dbReference type="AlphaFoldDB" id="A0A222VLD2"/>
<dbReference type="STRING" id="530584.SAMN05421630_102158"/>
<evidence type="ECO:0000313" key="1">
    <source>
        <dbReference type="EMBL" id="SDC45097.1"/>
    </source>
</evidence>
<name>A0A222VLD2_9PSEU</name>
<proteinExistence type="predicted"/>
<sequence>MAGNNNRVRYVVFGSGESWCIRHPALAAAAARCRRFAEAVQAVAPVEDGRQARRRAGTRPWPLTLIADTDDTDPASFYHYGDRLAATVPCIEAAIEAVEADIDRLREPGAFARFARELDQARADLCQLQWVLDQTRRFVAGLDLIGDRLDELGFAAARRYVEVAESAEQAVTTIHTMPRHTPPWHAAACALGEAIAAFDRVAATVDDELADIEAATDRLVAAPVLPA</sequence>
<organism evidence="1 2">
    <name type="scientific">Prauserella marina</name>
    <dbReference type="NCBI Taxonomy" id="530584"/>
    <lineage>
        <taxon>Bacteria</taxon>
        <taxon>Bacillati</taxon>
        <taxon>Actinomycetota</taxon>
        <taxon>Actinomycetes</taxon>
        <taxon>Pseudonocardiales</taxon>
        <taxon>Pseudonocardiaceae</taxon>
        <taxon>Prauserella</taxon>
    </lineage>
</organism>